<dbReference type="PROSITE" id="PS51365">
    <property type="entry name" value="RENAL_DIPEPTIDASE_2"/>
    <property type="match status" value="1"/>
</dbReference>
<reference evidence="2" key="1">
    <citation type="submission" date="2017-05" db="EMBL/GenBank/DDBJ databases">
        <title>Complete and WGS of Bordetella genogroups.</title>
        <authorList>
            <person name="Spilker T."/>
            <person name="Lipuma J."/>
        </authorList>
    </citation>
    <scope>NUCLEOTIDE SEQUENCE [LARGE SCALE GENOMIC DNA]</scope>
    <source>
        <strain evidence="2">AU18089</strain>
    </source>
</reference>
<sequence>MSATEIHRGAVVIDGACPLLRKPAYLDWYREGGCTVVAPTVGLGLTAAGALREIASWLRMIDSRDDLILVRTGDDVTRAKRLGKLGILMHFQGTQPIENDLNLVDAYKALGVSMVMLTYNQKNMVGDGCEERTDSGLSNFGIDLVQRLNELRIIVDCSHTGIQTTLDAMKHSARPVVFSHSNVRAVHDVRRNITDEQAKAVAATGGLVGMNGYPPTVTANKPPSMDDFLRHFDHLIDLVGIDHIGLGLDYFTHQSGVVSDAEAQVYYDDSLRSGRWRKETYPPPPYIYPEGIETPKTLGNLTRALLERGLPQSDVEKIMGGNWHRVINEVLG</sequence>
<dbReference type="InterPro" id="IPR008257">
    <property type="entry name" value="Pept_M19"/>
</dbReference>
<name>A0A261QX19_9BORD</name>
<evidence type="ECO:0008006" key="3">
    <source>
        <dbReference type="Google" id="ProtNLM"/>
    </source>
</evidence>
<dbReference type="AlphaFoldDB" id="A0A261QX19"/>
<evidence type="ECO:0000313" key="1">
    <source>
        <dbReference type="EMBL" id="OZI17294.1"/>
    </source>
</evidence>
<comment type="caution">
    <text evidence="1">The sequence shown here is derived from an EMBL/GenBank/DDBJ whole genome shotgun (WGS) entry which is preliminary data.</text>
</comment>
<accession>A0A261QX19</accession>
<protein>
    <recommendedName>
        <fullName evidence="3">Peptidase M19</fullName>
    </recommendedName>
</protein>
<evidence type="ECO:0000313" key="2">
    <source>
        <dbReference type="Proteomes" id="UP000216947"/>
    </source>
</evidence>
<organism evidence="1 2">
    <name type="scientific">Bordetella genomosp. 7</name>
    <dbReference type="NCBI Taxonomy" id="1416805"/>
    <lineage>
        <taxon>Bacteria</taxon>
        <taxon>Pseudomonadati</taxon>
        <taxon>Pseudomonadota</taxon>
        <taxon>Betaproteobacteria</taxon>
        <taxon>Burkholderiales</taxon>
        <taxon>Alcaligenaceae</taxon>
        <taxon>Bordetella</taxon>
    </lineage>
</organism>
<proteinExistence type="predicted"/>
<dbReference type="SUPFAM" id="SSF51556">
    <property type="entry name" value="Metallo-dependent hydrolases"/>
    <property type="match status" value="1"/>
</dbReference>
<dbReference type="Pfam" id="PF01244">
    <property type="entry name" value="Peptidase_M19"/>
    <property type="match status" value="1"/>
</dbReference>
<gene>
    <name evidence="1" type="ORF">CAL19_14690</name>
</gene>
<dbReference type="Proteomes" id="UP000216947">
    <property type="component" value="Unassembled WGS sequence"/>
</dbReference>
<dbReference type="EMBL" id="NEVK01000007">
    <property type="protein sequence ID" value="OZI17294.1"/>
    <property type="molecule type" value="Genomic_DNA"/>
</dbReference>
<dbReference type="InterPro" id="IPR032466">
    <property type="entry name" value="Metal_Hydrolase"/>
</dbReference>
<dbReference type="PANTHER" id="PTHR10443">
    <property type="entry name" value="MICROSOMAL DIPEPTIDASE"/>
    <property type="match status" value="1"/>
</dbReference>
<keyword evidence="2" id="KW-1185">Reference proteome</keyword>
<dbReference type="PANTHER" id="PTHR10443:SF12">
    <property type="entry name" value="DIPEPTIDASE"/>
    <property type="match status" value="1"/>
</dbReference>
<dbReference type="GO" id="GO:0070573">
    <property type="term" value="F:metallodipeptidase activity"/>
    <property type="evidence" value="ECO:0007669"/>
    <property type="project" value="InterPro"/>
</dbReference>
<dbReference type="GO" id="GO:0006508">
    <property type="term" value="P:proteolysis"/>
    <property type="evidence" value="ECO:0007669"/>
    <property type="project" value="InterPro"/>
</dbReference>
<dbReference type="Gene3D" id="3.20.20.140">
    <property type="entry name" value="Metal-dependent hydrolases"/>
    <property type="match status" value="1"/>
</dbReference>